<sequence>MVSAYSNNLNSVWPLKNAIYALDSFVERLKISYQVCSVSTTSIGHQTKDVVSLTALMCLIEQRTQRSQRFVVLLRKPRNSMFMDDGKTQYLAIVPKSADAIVDKSVIRVGMATITASLCVQCLGICIDRHLDMKKQVSQTISACSFYLRNINQISRFLPRPTKERVVNAIITSRLDYYNALLYGTSAINITRLQRIQNTAARLIMRSPRLMSPMGWTYNEKSSGPRTEPSETPVVRVVVLDDSATALLRELHWLPIVCSVDCKLLVFTYKAMHNDTPVYLCELVCPYQPTRTLRSVNNDMLEVKRTRTKAGDCSFAVAAASLWNNLPTVIKTCDNLTSFKRLLKTHFLYCIFSVIRHEHHFFY</sequence>
<keyword evidence="2" id="KW-1185">Reference proteome</keyword>
<reference evidence="1" key="1">
    <citation type="journal article" date="2023" name="Mol. Biol. Evol.">
        <title>Third-Generation Sequencing Reveals the Adaptive Role of the Epigenome in Three Deep-Sea Polychaetes.</title>
        <authorList>
            <person name="Perez M."/>
            <person name="Aroh O."/>
            <person name="Sun Y."/>
            <person name="Lan Y."/>
            <person name="Juniper S.K."/>
            <person name="Young C.R."/>
            <person name="Angers B."/>
            <person name="Qian P.Y."/>
        </authorList>
    </citation>
    <scope>NUCLEOTIDE SEQUENCE</scope>
    <source>
        <strain evidence="1">R07B-5</strain>
    </source>
</reference>
<evidence type="ECO:0000313" key="1">
    <source>
        <dbReference type="EMBL" id="KAK2178826.1"/>
    </source>
</evidence>
<comment type="caution">
    <text evidence="1">The sequence shown here is derived from an EMBL/GenBank/DDBJ whole genome shotgun (WGS) entry which is preliminary data.</text>
</comment>
<dbReference type="EMBL" id="JAODUO010000527">
    <property type="protein sequence ID" value="KAK2178826.1"/>
    <property type="molecule type" value="Genomic_DNA"/>
</dbReference>
<name>A0AAD9NSC5_RIDPI</name>
<organism evidence="1 2">
    <name type="scientific">Ridgeia piscesae</name>
    <name type="common">Tubeworm</name>
    <dbReference type="NCBI Taxonomy" id="27915"/>
    <lineage>
        <taxon>Eukaryota</taxon>
        <taxon>Metazoa</taxon>
        <taxon>Spiralia</taxon>
        <taxon>Lophotrochozoa</taxon>
        <taxon>Annelida</taxon>
        <taxon>Polychaeta</taxon>
        <taxon>Sedentaria</taxon>
        <taxon>Canalipalpata</taxon>
        <taxon>Sabellida</taxon>
        <taxon>Siboglinidae</taxon>
        <taxon>Ridgeia</taxon>
    </lineage>
</organism>
<proteinExistence type="predicted"/>
<evidence type="ECO:0000313" key="2">
    <source>
        <dbReference type="Proteomes" id="UP001209878"/>
    </source>
</evidence>
<accession>A0AAD9NSC5</accession>
<gene>
    <name evidence="1" type="ORF">NP493_527g02001</name>
</gene>
<dbReference type="Proteomes" id="UP001209878">
    <property type="component" value="Unassembled WGS sequence"/>
</dbReference>
<protein>
    <submittedName>
        <fullName evidence="1">Uncharacterized protein</fullName>
    </submittedName>
</protein>
<dbReference type="AlphaFoldDB" id="A0AAD9NSC5"/>
<dbReference type="PANTHER" id="PTHR33332">
    <property type="entry name" value="REVERSE TRANSCRIPTASE DOMAIN-CONTAINING PROTEIN"/>
    <property type="match status" value="1"/>
</dbReference>